<dbReference type="RefSeq" id="WP_016209904.1">
    <property type="nucleotide sequence ID" value="NZ_CP012413.1"/>
</dbReference>
<gene>
    <name evidence="2" type="ORF">KU39_2366</name>
    <name evidence="3" type="ORF">Psal009_00984</name>
</gene>
<evidence type="ECO:0000259" key="1">
    <source>
        <dbReference type="Pfam" id="PF10276"/>
    </source>
</evidence>
<keyword evidence="5" id="KW-1185">Reference proteome</keyword>
<accession>A0A095BHS7</accession>
<dbReference type="EMBL" id="CP038908">
    <property type="protein sequence ID" value="QGO05104.1"/>
    <property type="molecule type" value="Genomic_DNA"/>
</dbReference>
<protein>
    <submittedName>
        <fullName evidence="3">Zinc-finger domain protein</fullName>
    </submittedName>
</protein>
<keyword evidence="3" id="KW-0862">Zinc</keyword>
<dbReference type="EMBL" id="CP012508">
    <property type="protein sequence ID" value="ALB23544.1"/>
    <property type="molecule type" value="Genomic_DNA"/>
</dbReference>
<keyword evidence="3" id="KW-0479">Metal-binding</keyword>
<evidence type="ECO:0000313" key="5">
    <source>
        <dbReference type="Proteomes" id="UP000422232"/>
    </source>
</evidence>
<evidence type="ECO:0000313" key="2">
    <source>
        <dbReference type="EMBL" id="ALB23544.1"/>
    </source>
</evidence>
<feature type="domain" description="Zinc finger CHCC-type" evidence="1">
    <location>
        <begin position="37"/>
        <end position="59"/>
    </location>
</feature>
<reference evidence="2" key="2">
    <citation type="submission" date="2015-08" db="EMBL/GenBank/DDBJ databases">
        <title>Complete genome sequence of Piscirickettsia salmonis strain PM32597B1.</title>
        <authorList>
            <person name="Bohle H."/>
            <person name="Henriquez P."/>
            <person name="Navas E."/>
            <person name="Grothusen H."/>
            <person name="Bustamante F."/>
            <person name="Bustos P."/>
            <person name="Bustos P."/>
            <person name="Mancilla M."/>
        </authorList>
    </citation>
    <scope>NUCLEOTIDE SEQUENCE</scope>
    <source>
        <strain evidence="2">PM32597B1</strain>
    </source>
</reference>
<dbReference type="AlphaFoldDB" id="A0A095BHS7"/>
<dbReference type="OrthoDB" id="9806844at2"/>
<reference evidence="2 4" key="1">
    <citation type="journal article" date="2014" name="Genome Announc.">
        <title>Comparative Genome Analysis of Two Isolates of the Fish Pathogen Piscirickettsia salmonis from Different Hosts Reveals Major Differences in Virulence-Associated Secretion Systems.</title>
        <authorList>
            <person name="Bohle H."/>
            <person name="Henriquez P."/>
            <person name="Grothusen H."/>
            <person name="Navas E."/>
            <person name="Sandoval A."/>
            <person name="Bustamante F."/>
            <person name="Bustos P."/>
            <person name="Mancilla M."/>
        </authorList>
    </citation>
    <scope>NUCLEOTIDE SEQUENCE [LARGE SCALE GENOMIC DNA]</scope>
    <source>
        <strain evidence="4">B1-32597</strain>
        <strain evidence="2">PM32597B1</strain>
    </source>
</reference>
<evidence type="ECO:0000313" key="3">
    <source>
        <dbReference type="EMBL" id="QGO05104.1"/>
    </source>
</evidence>
<dbReference type="GO" id="GO:0008270">
    <property type="term" value="F:zinc ion binding"/>
    <property type="evidence" value="ECO:0007669"/>
    <property type="project" value="UniProtKB-KW"/>
</dbReference>
<dbReference type="Gene3D" id="2.60.260.40">
    <property type="entry name" value="q5lls5 like domains"/>
    <property type="match status" value="1"/>
</dbReference>
<dbReference type="STRING" id="1238.AWJ11_11845"/>
<keyword evidence="3" id="KW-0863">Zinc-finger</keyword>
<sequence length="65" mass="7337">MSNQKPVRACAVPRYDVTKKDLPLSCPMPQMEIWDAHPRVYLPIEETGTATCPYCGAEFHLTNKS</sequence>
<organism evidence="3 5">
    <name type="scientific">Piscirickettsia salmonis</name>
    <dbReference type="NCBI Taxonomy" id="1238"/>
    <lineage>
        <taxon>Bacteria</taxon>
        <taxon>Pseudomonadati</taxon>
        <taxon>Pseudomonadota</taxon>
        <taxon>Gammaproteobacteria</taxon>
        <taxon>Thiotrichales</taxon>
        <taxon>Piscirickettsiaceae</taxon>
        <taxon>Piscirickettsia</taxon>
    </lineage>
</organism>
<reference evidence="3 5" key="3">
    <citation type="submission" date="2019-04" db="EMBL/GenBank/DDBJ databases">
        <title>Complete genome sequencing of Piscirickettsia salmonis strain Psal-009.</title>
        <authorList>
            <person name="Schober I."/>
            <person name="Bunk B."/>
            <person name="Sproer C."/>
            <person name="Carril G.P."/>
            <person name="Riedel T."/>
            <person name="Flores-Herrera P.A."/>
            <person name="Nourdin-Galindo G."/>
            <person name="Marshall S.H."/>
            <person name="Overmann J."/>
        </authorList>
    </citation>
    <scope>NUCLEOTIDE SEQUENCE [LARGE SCALE GENOMIC DNA]</scope>
    <source>
        <strain evidence="3 5">Psal-009</strain>
    </source>
</reference>
<dbReference type="InterPro" id="IPR019401">
    <property type="entry name" value="Znf_CHCC"/>
</dbReference>
<dbReference type="Pfam" id="PF10276">
    <property type="entry name" value="zf-CHCC"/>
    <property type="match status" value="1"/>
</dbReference>
<dbReference type="Proteomes" id="UP000029558">
    <property type="component" value="Chromosome"/>
</dbReference>
<proteinExistence type="predicted"/>
<dbReference type="GeneID" id="66741856"/>
<evidence type="ECO:0000313" key="4">
    <source>
        <dbReference type="Proteomes" id="UP000029558"/>
    </source>
</evidence>
<dbReference type="Proteomes" id="UP000422232">
    <property type="component" value="Chromosome"/>
</dbReference>
<name>A0A095BHS7_PISSA</name>